<dbReference type="Gene3D" id="1.10.8.420">
    <property type="entry name" value="RecR Domain 1"/>
    <property type="match status" value="1"/>
</dbReference>
<evidence type="ECO:0000256" key="4">
    <source>
        <dbReference type="ARBA" id="ARBA00022833"/>
    </source>
</evidence>
<feature type="domain" description="Toprim" evidence="8">
    <location>
        <begin position="80"/>
        <end position="175"/>
    </location>
</feature>
<keyword evidence="6 7" id="KW-0234">DNA repair</keyword>
<dbReference type="NCBIfam" id="TIGR00615">
    <property type="entry name" value="recR"/>
    <property type="match status" value="1"/>
</dbReference>
<dbReference type="HAMAP" id="MF_00017">
    <property type="entry name" value="RecR"/>
    <property type="match status" value="1"/>
</dbReference>
<dbReference type="Pfam" id="PF02132">
    <property type="entry name" value="RecR_ZnF"/>
    <property type="match status" value="1"/>
</dbReference>
<dbReference type="PROSITE" id="PS01300">
    <property type="entry name" value="RECR"/>
    <property type="match status" value="1"/>
</dbReference>
<dbReference type="Pfam" id="PF21175">
    <property type="entry name" value="RecR_C"/>
    <property type="match status" value="1"/>
</dbReference>
<keyword evidence="3 7" id="KW-0863">Zinc-finger</keyword>
<dbReference type="GO" id="GO:0006310">
    <property type="term" value="P:DNA recombination"/>
    <property type="evidence" value="ECO:0007669"/>
    <property type="project" value="UniProtKB-UniRule"/>
</dbReference>
<keyword evidence="1 7" id="KW-0479">Metal-binding</keyword>
<dbReference type="GO" id="GO:0006281">
    <property type="term" value="P:DNA repair"/>
    <property type="evidence" value="ECO:0007669"/>
    <property type="project" value="UniProtKB-UniRule"/>
</dbReference>
<evidence type="ECO:0000259" key="8">
    <source>
        <dbReference type="PROSITE" id="PS50880"/>
    </source>
</evidence>
<dbReference type="AlphaFoldDB" id="A0A2R6Y254"/>
<dbReference type="EMBL" id="PEBX01000021">
    <property type="protein sequence ID" value="PTQ56712.1"/>
    <property type="molecule type" value="Genomic_DNA"/>
</dbReference>
<dbReference type="PANTHER" id="PTHR30446:SF0">
    <property type="entry name" value="RECOMBINATION PROTEIN RECR"/>
    <property type="match status" value="1"/>
</dbReference>
<dbReference type="Pfam" id="PF21176">
    <property type="entry name" value="RecR_HhH"/>
    <property type="match status" value="1"/>
</dbReference>
<evidence type="ECO:0000256" key="3">
    <source>
        <dbReference type="ARBA" id="ARBA00022771"/>
    </source>
</evidence>
<evidence type="ECO:0000256" key="5">
    <source>
        <dbReference type="ARBA" id="ARBA00023172"/>
    </source>
</evidence>
<protein>
    <recommendedName>
        <fullName evidence="7">Recombination protein RecR</fullName>
    </recommendedName>
</protein>
<feature type="zinc finger region" description="C4-type" evidence="7">
    <location>
        <begin position="57"/>
        <end position="72"/>
    </location>
</feature>
<dbReference type="InterPro" id="IPR023627">
    <property type="entry name" value="Rcmb_RecR"/>
</dbReference>
<evidence type="ECO:0000256" key="6">
    <source>
        <dbReference type="ARBA" id="ARBA00023204"/>
    </source>
</evidence>
<dbReference type="Pfam" id="PF13662">
    <property type="entry name" value="Toprim_4"/>
    <property type="match status" value="1"/>
</dbReference>
<comment type="similarity">
    <text evidence="7">Belongs to the RecR family.</text>
</comment>
<dbReference type="SMART" id="SM00493">
    <property type="entry name" value="TOPRIM"/>
    <property type="match status" value="1"/>
</dbReference>
<dbReference type="Gene3D" id="3.30.60.80">
    <property type="match status" value="1"/>
</dbReference>
<evidence type="ECO:0000256" key="2">
    <source>
        <dbReference type="ARBA" id="ARBA00022763"/>
    </source>
</evidence>
<dbReference type="InterPro" id="IPR015967">
    <property type="entry name" value="Rcmb_RecR_Znf"/>
</dbReference>
<keyword evidence="4 7" id="KW-0862">Zinc</keyword>
<evidence type="ECO:0000313" key="9">
    <source>
        <dbReference type="EMBL" id="PTQ56712.1"/>
    </source>
</evidence>
<sequence>MHYPLPLARLIEGFQKLPGIGPKTATRLAFHTLKMKEDDLRDLAEALLSVKRDLKTCSICHHVTDEDLCPICRDPARDRSTILVVEESKDVMAMEKMKEYRGLYHVLGGVISPLEGVGPEQLTIKPLLERLKDETIKEVIIATNPSIDGEATAVYLSRLIKPSGIRTTRIAYGVPVGGDLEYADEVTLAKAVEGRREY</sequence>
<dbReference type="PANTHER" id="PTHR30446">
    <property type="entry name" value="RECOMBINATION PROTEIN RECR"/>
    <property type="match status" value="1"/>
</dbReference>
<dbReference type="Gene3D" id="3.40.1360.10">
    <property type="match status" value="1"/>
</dbReference>
<dbReference type="InterPro" id="IPR006171">
    <property type="entry name" value="TOPRIM_dom"/>
</dbReference>
<keyword evidence="5 7" id="KW-0233">DNA recombination</keyword>
<proteinExistence type="inferred from homology"/>
<evidence type="ECO:0000256" key="1">
    <source>
        <dbReference type="ARBA" id="ARBA00022723"/>
    </source>
</evidence>
<comment type="caution">
    <text evidence="9">The sequence shown here is derived from an EMBL/GenBank/DDBJ whole genome shotgun (WGS) entry which is preliminary data.</text>
</comment>
<dbReference type="Proteomes" id="UP000244338">
    <property type="component" value="Unassembled WGS sequence"/>
</dbReference>
<gene>
    <name evidence="7" type="primary">recR</name>
    <name evidence="9" type="ORF">BSOLF_2763</name>
</gene>
<dbReference type="SUPFAM" id="SSF111304">
    <property type="entry name" value="Recombination protein RecR"/>
    <property type="match status" value="1"/>
</dbReference>
<comment type="function">
    <text evidence="7">May play a role in DNA repair. It seems to be involved in an RecBC-independent recombinational process of DNA repair. It may act with RecF and RecO.</text>
</comment>
<dbReference type="GO" id="GO:0003677">
    <property type="term" value="F:DNA binding"/>
    <property type="evidence" value="ECO:0007669"/>
    <property type="project" value="UniProtKB-UniRule"/>
</dbReference>
<dbReference type="CDD" id="cd01025">
    <property type="entry name" value="TOPRIM_recR"/>
    <property type="match status" value="1"/>
</dbReference>
<keyword evidence="2 7" id="KW-0227">DNA damage</keyword>
<dbReference type="InterPro" id="IPR034137">
    <property type="entry name" value="TOPRIM_RecR"/>
</dbReference>
<evidence type="ECO:0000313" key="10">
    <source>
        <dbReference type="Proteomes" id="UP000244338"/>
    </source>
</evidence>
<accession>A0A2R6Y254</accession>
<evidence type="ECO:0000256" key="7">
    <source>
        <dbReference type="HAMAP-Rule" id="MF_00017"/>
    </source>
</evidence>
<name>A0A2R6Y254_9BACL</name>
<reference evidence="10" key="1">
    <citation type="journal article" date="2018" name="Sci. Rep.">
        <title>Lignite coal burning seam in the remote Altai Mountains harbors a hydrogen-driven thermophilic microbial community.</title>
        <authorList>
            <person name="Kadnikov V.V."/>
            <person name="Mardanov A.V."/>
            <person name="Ivasenko D.A."/>
            <person name="Antsiferov D.V."/>
            <person name="Beletsky A.V."/>
            <person name="Karnachuk O.V."/>
            <person name="Ravin N.V."/>
        </authorList>
    </citation>
    <scope>NUCLEOTIDE SEQUENCE [LARGE SCALE GENOMIC DNA]</scope>
</reference>
<dbReference type="GO" id="GO:0008270">
    <property type="term" value="F:zinc ion binding"/>
    <property type="evidence" value="ECO:0007669"/>
    <property type="project" value="UniProtKB-KW"/>
</dbReference>
<dbReference type="Gene3D" id="6.10.250.240">
    <property type="match status" value="1"/>
</dbReference>
<organism evidence="9 10">
    <name type="scientific">Candidatus Carbonibacillus altaicus</name>
    <dbReference type="NCBI Taxonomy" id="2163959"/>
    <lineage>
        <taxon>Bacteria</taxon>
        <taxon>Bacillati</taxon>
        <taxon>Bacillota</taxon>
        <taxon>Bacilli</taxon>
        <taxon>Bacillales</taxon>
        <taxon>Candidatus Carbonibacillus</taxon>
    </lineage>
</organism>
<dbReference type="PROSITE" id="PS50880">
    <property type="entry name" value="TOPRIM"/>
    <property type="match status" value="1"/>
</dbReference>
<dbReference type="InterPro" id="IPR000093">
    <property type="entry name" value="DNA_Rcmb_RecR"/>
</dbReference>